<proteinExistence type="predicted"/>
<sequence length="137" mass="14376">MLTEPTITAIRAVWAAVHSPSGLSFPAAASSLSALGVSRYRVDYIARTATAYVGTDVDVAPIPSYSTLAGSQPWDISKLSAGIKNAQAGVGIYEDFSKAAIEAGVTDYTAYLEGKRVVYSGALGDTHTEWFPGAKKD</sequence>
<accession>A0A8E2EYF1</accession>
<organism evidence="1 2">
    <name type="scientific">Glonium stellatum</name>
    <dbReference type="NCBI Taxonomy" id="574774"/>
    <lineage>
        <taxon>Eukaryota</taxon>
        <taxon>Fungi</taxon>
        <taxon>Dikarya</taxon>
        <taxon>Ascomycota</taxon>
        <taxon>Pezizomycotina</taxon>
        <taxon>Dothideomycetes</taxon>
        <taxon>Pleosporomycetidae</taxon>
        <taxon>Gloniales</taxon>
        <taxon>Gloniaceae</taxon>
        <taxon>Glonium</taxon>
    </lineage>
</organism>
<name>A0A8E2EYF1_9PEZI</name>
<dbReference type="EMBL" id="KV749915">
    <property type="protein sequence ID" value="OCL07207.1"/>
    <property type="molecule type" value="Genomic_DNA"/>
</dbReference>
<dbReference type="InterPro" id="IPR009833">
    <property type="entry name" value="DUF1398"/>
</dbReference>
<dbReference type="Proteomes" id="UP000250140">
    <property type="component" value="Unassembled WGS sequence"/>
</dbReference>
<evidence type="ECO:0000313" key="2">
    <source>
        <dbReference type="Proteomes" id="UP000250140"/>
    </source>
</evidence>
<dbReference type="AlphaFoldDB" id="A0A8E2EYF1"/>
<dbReference type="Pfam" id="PF07166">
    <property type="entry name" value="DUF1398"/>
    <property type="match status" value="1"/>
</dbReference>
<protein>
    <submittedName>
        <fullName evidence="1">Uncharacterized protein</fullName>
    </submittedName>
</protein>
<gene>
    <name evidence="1" type="ORF">AOQ84DRAFT_62796</name>
</gene>
<keyword evidence="2" id="KW-1185">Reference proteome</keyword>
<dbReference type="SUPFAM" id="SSF160419">
    <property type="entry name" value="YdfO-like"/>
    <property type="match status" value="1"/>
</dbReference>
<reference evidence="1 2" key="1">
    <citation type="journal article" date="2016" name="Nat. Commun.">
        <title>Ectomycorrhizal ecology is imprinted in the genome of the dominant symbiotic fungus Cenococcum geophilum.</title>
        <authorList>
            <consortium name="DOE Joint Genome Institute"/>
            <person name="Peter M."/>
            <person name="Kohler A."/>
            <person name="Ohm R.A."/>
            <person name="Kuo A."/>
            <person name="Krutzmann J."/>
            <person name="Morin E."/>
            <person name="Arend M."/>
            <person name="Barry K.W."/>
            <person name="Binder M."/>
            <person name="Choi C."/>
            <person name="Clum A."/>
            <person name="Copeland A."/>
            <person name="Grisel N."/>
            <person name="Haridas S."/>
            <person name="Kipfer T."/>
            <person name="LaButti K."/>
            <person name="Lindquist E."/>
            <person name="Lipzen A."/>
            <person name="Maire R."/>
            <person name="Meier B."/>
            <person name="Mihaltcheva S."/>
            <person name="Molinier V."/>
            <person name="Murat C."/>
            <person name="Poggeler S."/>
            <person name="Quandt C.A."/>
            <person name="Sperisen C."/>
            <person name="Tritt A."/>
            <person name="Tisserant E."/>
            <person name="Crous P.W."/>
            <person name="Henrissat B."/>
            <person name="Nehls U."/>
            <person name="Egli S."/>
            <person name="Spatafora J.W."/>
            <person name="Grigoriev I.V."/>
            <person name="Martin F.M."/>
        </authorList>
    </citation>
    <scope>NUCLEOTIDE SEQUENCE [LARGE SCALE GENOMIC DNA]</scope>
    <source>
        <strain evidence="1 2">CBS 207.34</strain>
    </source>
</reference>
<dbReference type="Gene3D" id="3.30.1810.10">
    <property type="entry name" value="YdfO-like"/>
    <property type="match status" value="1"/>
</dbReference>
<dbReference type="InterPro" id="IPR036696">
    <property type="entry name" value="YdfO-like_sf"/>
</dbReference>
<dbReference type="OrthoDB" id="4154357at2759"/>
<evidence type="ECO:0000313" key="1">
    <source>
        <dbReference type="EMBL" id="OCL07207.1"/>
    </source>
</evidence>